<dbReference type="CDD" id="cd13635">
    <property type="entry name" value="PBP2_Ttha1568_Mqnd"/>
    <property type="match status" value="1"/>
</dbReference>
<keyword evidence="2 4" id="KW-0474">Menaquinone biosynthesis</keyword>
<keyword evidence="3 4" id="KW-0456">Lyase</keyword>
<evidence type="ECO:0000256" key="3">
    <source>
        <dbReference type="ARBA" id="ARBA00023239"/>
    </source>
</evidence>
<organism evidence="5 6">
    <name type="scientific">Sphingobacterium haloxyli</name>
    <dbReference type="NCBI Taxonomy" id="2100533"/>
    <lineage>
        <taxon>Bacteria</taxon>
        <taxon>Pseudomonadati</taxon>
        <taxon>Bacteroidota</taxon>
        <taxon>Sphingobacteriia</taxon>
        <taxon>Sphingobacteriales</taxon>
        <taxon>Sphingobacteriaceae</taxon>
        <taxon>Sphingobacterium</taxon>
    </lineage>
</organism>
<dbReference type="EC" id="4.1.99.29" evidence="4"/>
<dbReference type="GO" id="GO:0016830">
    <property type="term" value="F:carbon-carbon lyase activity"/>
    <property type="evidence" value="ECO:0007669"/>
    <property type="project" value="UniProtKB-UniRule"/>
</dbReference>
<reference evidence="5 6" key="1">
    <citation type="submission" date="2018-02" db="EMBL/GenBank/DDBJ databases">
        <title>The draft genome of Sphingobacterium sp. 5JN-11.</title>
        <authorList>
            <person name="Liu L."/>
            <person name="Li L."/>
            <person name="Liang L."/>
            <person name="Zhang X."/>
            <person name="Wang T."/>
        </authorList>
    </citation>
    <scope>NUCLEOTIDE SEQUENCE [LARGE SCALE GENOMIC DNA]</scope>
    <source>
        <strain evidence="5 6">5JN-11</strain>
    </source>
</reference>
<gene>
    <name evidence="4" type="primary">mqnD</name>
    <name evidence="5" type="ORF">C5745_02205</name>
</gene>
<comment type="caution">
    <text evidence="5">The sequence shown here is derived from an EMBL/GenBank/DDBJ whole genome shotgun (WGS) entry which is preliminary data.</text>
</comment>
<feature type="binding site" evidence="4">
    <location>
        <begin position="123"/>
        <end position="124"/>
    </location>
    <ligand>
        <name>substrate</name>
    </ligand>
</feature>
<dbReference type="HAMAP" id="MF_00996">
    <property type="entry name" value="MqnD"/>
    <property type="match status" value="1"/>
</dbReference>
<dbReference type="Gene3D" id="3.40.190.10">
    <property type="entry name" value="Periplasmic binding protein-like II"/>
    <property type="match status" value="2"/>
</dbReference>
<dbReference type="InterPro" id="IPR003773">
    <property type="entry name" value="Menaquinone_biosynth"/>
</dbReference>
<feature type="binding site" evidence="4">
    <location>
        <begin position="55"/>
        <end position="57"/>
    </location>
    <ligand>
        <name>substrate</name>
    </ligand>
</feature>
<dbReference type="EMBL" id="PVBQ01000002">
    <property type="protein sequence ID" value="PRD48776.1"/>
    <property type="molecule type" value="Genomic_DNA"/>
</dbReference>
<comment type="function">
    <text evidence="4">Catalyzes the conversion of cyclic dehypoxanthine futalosine (cyclic DHFL) into 1,4-dihydroxy-6-naphthoate, a step in the biosynthesis of menaquinone (MK, vitamin K2).</text>
</comment>
<comment type="pathway">
    <text evidence="1 4">Quinol/quinone metabolism; menaquinone biosynthesis.</text>
</comment>
<dbReference type="Proteomes" id="UP000239711">
    <property type="component" value="Unassembled WGS sequence"/>
</dbReference>
<comment type="similarity">
    <text evidence="4">Belongs to the MqnA/MqnD family. MqnD subfamily.</text>
</comment>
<dbReference type="InterPro" id="IPR030869">
    <property type="entry name" value="MqnD"/>
</dbReference>
<dbReference type="Pfam" id="PF02621">
    <property type="entry name" value="VitK2_biosynth"/>
    <property type="match status" value="1"/>
</dbReference>
<name>A0A2S9J7K2_9SPHI</name>
<dbReference type="OrthoDB" id="9809439at2"/>
<evidence type="ECO:0000313" key="6">
    <source>
        <dbReference type="Proteomes" id="UP000239711"/>
    </source>
</evidence>
<evidence type="ECO:0000256" key="1">
    <source>
        <dbReference type="ARBA" id="ARBA00004863"/>
    </source>
</evidence>
<comment type="catalytic activity">
    <reaction evidence="4">
        <text>cyclic dehypoxanthinylfutalosinate = 1,4-dihydroxy-6-naphthoate + dihydroxyacetone</text>
        <dbReference type="Rhea" id="RHEA:33087"/>
        <dbReference type="ChEBI" id="CHEBI:16016"/>
        <dbReference type="ChEBI" id="CHEBI:64254"/>
        <dbReference type="ChEBI" id="CHEBI:64270"/>
        <dbReference type="EC" id="4.1.99.29"/>
    </reaction>
</comment>
<evidence type="ECO:0000313" key="5">
    <source>
        <dbReference type="EMBL" id="PRD48776.1"/>
    </source>
</evidence>
<protein>
    <recommendedName>
        <fullName evidence="4">1,4-dihydroxy-6-naphtoate synthase</fullName>
        <ecNumber evidence="4">4.1.99.29</ecNumber>
    </recommendedName>
    <alternativeName>
        <fullName evidence="4">Menaquinone biosynthetic enzyme MqnD</fullName>
    </alternativeName>
</protein>
<accession>A0A2S9J7K2</accession>
<evidence type="ECO:0000256" key="2">
    <source>
        <dbReference type="ARBA" id="ARBA00022428"/>
    </source>
</evidence>
<dbReference type="RefSeq" id="WP_105715344.1">
    <property type="nucleotide sequence ID" value="NZ_PVBQ01000002.1"/>
</dbReference>
<proteinExistence type="inferred from homology"/>
<dbReference type="AlphaFoldDB" id="A0A2S9J7K2"/>
<dbReference type="PANTHER" id="PTHR37167">
    <property type="entry name" value="1,4-DIHYDROXY-6-NAPHTOATE SYNTHASE"/>
    <property type="match status" value="1"/>
</dbReference>
<dbReference type="SUPFAM" id="SSF53850">
    <property type="entry name" value="Periplasmic binding protein-like II"/>
    <property type="match status" value="1"/>
</dbReference>
<dbReference type="GO" id="GO:0009234">
    <property type="term" value="P:menaquinone biosynthetic process"/>
    <property type="evidence" value="ECO:0007669"/>
    <property type="project" value="UniProtKB-UniRule"/>
</dbReference>
<evidence type="ECO:0000256" key="4">
    <source>
        <dbReference type="HAMAP-Rule" id="MF_00996"/>
    </source>
</evidence>
<sequence length="291" mass="32616">MKLTLGFSPCPNDTFIFDALIHHKIDTGGLEFEVQYHDVETLNQKAFQGELDITKLSYHAFAYAVNDYELLDAGSALGSGVGPLLIAKDPTLAAGLKRALENKVELNASESGLRIGIPGKYTTANFLLGLAFPSLRNKVELIFSDIEQSLLDGRIDLGLIIHENRFTYQARGLHKVVDLGDFWEQTTRSPIPLGGIVVKRDLAESLKLQINELVRESVQFAFKNPKSGLNYIRSHAQEMEEAVMYQHIELYVNEYSEHLGADGRRAIQQMFDKAQVLKLVPPLDKRLFLTE</sequence>
<keyword evidence="6" id="KW-1185">Reference proteome</keyword>
<dbReference type="UniPathway" id="UPA00079"/>
<feature type="active site" description="Proton acceptor" evidence="4">
    <location>
        <position position="162"/>
    </location>
</feature>
<dbReference type="PANTHER" id="PTHR37167:SF1">
    <property type="entry name" value="1,4-DIHYDROXY-6-NAPHTOATE SYNTHASE"/>
    <property type="match status" value="1"/>
</dbReference>